<dbReference type="PANTHER" id="PTHR44757">
    <property type="entry name" value="DIGUANYLATE CYCLASE DGCP"/>
    <property type="match status" value="1"/>
</dbReference>
<dbReference type="SUPFAM" id="SSF141868">
    <property type="entry name" value="EAL domain-like"/>
    <property type="match status" value="1"/>
</dbReference>
<dbReference type="InterPro" id="IPR000160">
    <property type="entry name" value="GGDEF_dom"/>
</dbReference>
<dbReference type="Pfam" id="PF08448">
    <property type="entry name" value="PAS_4"/>
    <property type="match status" value="2"/>
</dbReference>
<evidence type="ECO:0000259" key="3">
    <source>
        <dbReference type="PROSITE" id="PS50883"/>
    </source>
</evidence>
<dbReference type="Gene3D" id="3.30.450.20">
    <property type="entry name" value="PAS domain"/>
    <property type="match status" value="4"/>
</dbReference>
<dbReference type="InterPro" id="IPR052155">
    <property type="entry name" value="Biofilm_reg_signaling"/>
</dbReference>
<feature type="domain" description="PAC" evidence="2">
    <location>
        <begin position="81"/>
        <end position="133"/>
    </location>
</feature>
<dbReference type="InterPro" id="IPR029787">
    <property type="entry name" value="Nucleotide_cyclase"/>
</dbReference>
<dbReference type="SMART" id="SM00086">
    <property type="entry name" value="PAC"/>
    <property type="match status" value="3"/>
</dbReference>
<keyword evidence="6" id="KW-1185">Reference proteome</keyword>
<dbReference type="RefSeq" id="WP_373654951.1">
    <property type="nucleotide sequence ID" value="NZ_JBGUAW010000003.1"/>
</dbReference>
<dbReference type="Pfam" id="PF13426">
    <property type="entry name" value="PAS_9"/>
    <property type="match status" value="1"/>
</dbReference>
<dbReference type="InterPro" id="IPR000014">
    <property type="entry name" value="PAS"/>
</dbReference>
<dbReference type="Pfam" id="PF00990">
    <property type="entry name" value="GGDEF"/>
    <property type="match status" value="1"/>
</dbReference>
<feature type="domain" description="PAC" evidence="2">
    <location>
        <begin position="202"/>
        <end position="256"/>
    </location>
</feature>
<dbReference type="InterPro" id="IPR001610">
    <property type="entry name" value="PAC"/>
</dbReference>
<dbReference type="SMART" id="SM00091">
    <property type="entry name" value="PAS"/>
    <property type="match status" value="4"/>
</dbReference>
<dbReference type="Pfam" id="PF00989">
    <property type="entry name" value="PAS"/>
    <property type="match status" value="1"/>
</dbReference>
<dbReference type="Pfam" id="PF00563">
    <property type="entry name" value="EAL"/>
    <property type="match status" value="1"/>
</dbReference>
<dbReference type="Gene3D" id="3.20.20.450">
    <property type="entry name" value="EAL domain"/>
    <property type="match status" value="1"/>
</dbReference>
<dbReference type="InterPro" id="IPR013767">
    <property type="entry name" value="PAS_fold"/>
</dbReference>
<sequence length="912" mass="101705">MSPEGLEQGHKLLADAMEMAPDPVAITDREGRIVYRNRAAWELFPEEGGKDWHFSDLFALHNEGRELAEEAFAIASRESFWEGEAILLAWGGEQIPISLVVLAHHDAAGEVCYYSALARDLSAHKSAQQDLQKLTRALSQAGDMVYITDSSGRVEYVNKAFERITGFTGREVVGRPTSEFLKSGYHEPEFYERLWRALRAGETFSEEFVDQVADGRTVYLAQTISPINDGNGRITHYVATAREMPERKALEKERQELTEILEYSPDIVIQLDPEGRVCHLNRSAQQLFGVEGDPRWKGKGLSTFLPNRAAWRIRHEGLAEARRHGYWEEEITYADPVRGEEVPVSQLLIAHKDAWGKVRFFSAIGRRLMPYKEALKGNLQQEFYDVVRYSGVGLIVVGRDGYILFNNPAAARLLGRGDPELAGQRLGIPLMGPTTTEIDIYQPDGQRGIAELTVTDTFWEGNPGYLLMLHDVTELREAERVEHFAFYDPVTDLPNRFLFQDRLGKALARAKRNGTWLAVAILDFDDFKQINDTFGHEAGDRFLREVARRLAPAVRETDTIARIGGDEFTLLLEDLASPDDAFHLAERVRSAFLTPFQLNDAIWTVTTSVGYTLYPDFGDDPEVLLSQADTAMYQAKGRGGNQVHLYSADLGAEVSRQAHLQQLARGALARGELGIRYQAQVALESRRIVGMEALMRWHCPGQGWISPAEFIPFLERTGGILEAGAWILREACRKGAEWGRRSSAAPRVAVNVSPSQIRYDGSLYENVVQALRESGLAPERLELEVTEDLLWDGGTRIRERLAEIKELGVRIALDDFGTGYSALSVLQELPFDTLKIDRSLVTGLVEESGKEPLLEAILALAPAMGLEVIAEGVELEEEAGRLRELGCPLGQGFGLGGLHVAAQVPDFLPDHP</sequence>
<organism evidence="5 6">
    <name type="scientific">Thiohalorhabdus methylotrophus</name>
    <dbReference type="NCBI Taxonomy" id="3242694"/>
    <lineage>
        <taxon>Bacteria</taxon>
        <taxon>Pseudomonadati</taxon>
        <taxon>Pseudomonadota</taxon>
        <taxon>Gammaproteobacteria</taxon>
        <taxon>Thiohalorhabdales</taxon>
        <taxon>Thiohalorhabdaceae</taxon>
        <taxon>Thiohalorhabdus</taxon>
    </lineage>
</organism>
<dbReference type="Proteomes" id="UP001575181">
    <property type="component" value="Unassembled WGS sequence"/>
</dbReference>
<feature type="domain" description="PAS" evidence="1">
    <location>
        <begin position="130"/>
        <end position="175"/>
    </location>
</feature>
<dbReference type="InterPro" id="IPR000700">
    <property type="entry name" value="PAS-assoc_C"/>
</dbReference>
<feature type="domain" description="PAS" evidence="1">
    <location>
        <begin position="253"/>
        <end position="291"/>
    </location>
</feature>
<dbReference type="InterPro" id="IPR001633">
    <property type="entry name" value="EAL_dom"/>
</dbReference>
<protein>
    <submittedName>
        <fullName evidence="5">EAL domain-containing protein</fullName>
    </submittedName>
</protein>
<dbReference type="InterPro" id="IPR013656">
    <property type="entry name" value="PAS_4"/>
</dbReference>
<reference evidence="5 6" key="1">
    <citation type="submission" date="2024-08" db="EMBL/GenBank/DDBJ databases">
        <title>Whole-genome sequencing of halo(alkali)philic microorganisms from hypersaline lakes.</title>
        <authorList>
            <person name="Sorokin D.Y."/>
            <person name="Merkel A.Y."/>
            <person name="Messina E."/>
            <person name="Yakimov M."/>
        </authorList>
    </citation>
    <scope>NUCLEOTIDE SEQUENCE [LARGE SCALE GENOMIC DNA]</scope>
    <source>
        <strain evidence="5 6">Cl-TMA</strain>
    </source>
</reference>
<dbReference type="CDD" id="cd01949">
    <property type="entry name" value="GGDEF"/>
    <property type="match status" value="1"/>
</dbReference>
<evidence type="ECO:0000313" key="6">
    <source>
        <dbReference type="Proteomes" id="UP001575181"/>
    </source>
</evidence>
<dbReference type="PANTHER" id="PTHR44757:SF2">
    <property type="entry name" value="BIOFILM ARCHITECTURE MAINTENANCE PROTEIN MBAA"/>
    <property type="match status" value="1"/>
</dbReference>
<dbReference type="CDD" id="cd00130">
    <property type="entry name" value="PAS"/>
    <property type="match status" value="4"/>
</dbReference>
<feature type="domain" description="PAS" evidence="1">
    <location>
        <begin position="379"/>
        <end position="433"/>
    </location>
</feature>
<dbReference type="NCBIfam" id="TIGR00229">
    <property type="entry name" value="sensory_box"/>
    <property type="match status" value="3"/>
</dbReference>
<evidence type="ECO:0000259" key="4">
    <source>
        <dbReference type="PROSITE" id="PS50887"/>
    </source>
</evidence>
<dbReference type="SUPFAM" id="SSF55073">
    <property type="entry name" value="Nucleotide cyclase"/>
    <property type="match status" value="1"/>
</dbReference>
<name>A0ABV4TU55_9GAMM</name>
<dbReference type="SMART" id="SM00267">
    <property type="entry name" value="GGDEF"/>
    <property type="match status" value="1"/>
</dbReference>
<dbReference type="Gene3D" id="3.30.70.270">
    <property type="match status" value="1"/>
</dbReference>
<dbReference type="InterPro" id="IPR043128">
    <property type="entry name" value="Rev_trsase/Diguanyl_cyclase"/>
</dbReference>
<dbReference type="PROSITE" id="PS50883">
    <property type="entry name" value="EAL"/>
    <property type="match status" value="1"/>
</dbReference>
<dbReference type="SMART" id="SM00052">
    <property type="entry name" value="EAL"/>
    <property type="match status" value="1"/>
</dbReference>
<evidence type="ECO:0000259" key="2">
    <source>
        <dbReference type="PROSITE" id="PS50113"/>
    </source>
</evidence>
<evidence type="ECO:0000313" key="5">
    <source>
        <dbReference type="EMBL" id="MFA9460164.1"/>
    </source>
</evidence>
<gene>
    <name evidence="5" type="ORF">ACERLL_04930</name>
</gene>
<dbReference type="NCBIfam" id="TIGR00254">
    <property type="entry name" value="GGDEF"/>
    <property type="match status" value="1"/>
</dbReference>
<evidence type="ECO:0000259" key="1">
    <source>
        <dbReference type="PROSITE" id="PS50112"/>
    </source>
</evidence>
<dbReference type="PROSITE" id="PS50112">
    <property type="entry name" value="PAS"/>
    <property type="match status" value="3"/>
</dbReference>
<dbReference type="InterPro" id="IPR035965">
    <property type="entry name" value="PAS-like_dom_sf"/>
</dbReference>
<dbReference type="EMBL" id="JBGUAW010000003">
    <property type="protein sequence ID" value="MFA9460164.1"/>
    <property type="molecule type" value="Genomic_DNA"/>
</dbReference>
<dbReference type="CDD" id="cd01948">
    <property type="entry name" value="EAL"/>
    <property type="match status" value="1"/>
</dbReference>
<feature type="domain" description="GGDEF" evidence="4">
    <location>
        <begin position="515"/>
        <end position="648"/>
    </location>
</feature>
<comment type="caution">
    <text evidence="5">The sequence shown here is derived from an EMBL/GenBank/DDBJ whole genome shotgun (WGS) entry which is preliminary data.</text>
</comment>
<dbReference type="PROSITE" id="PS50887">
    <property type="entry name" value="GGDEF"/>
    <property type="match status" value="1"/>
</dbReference>
<dbReference type="SUPFAM" id="SSF55785">
    <property type="entry name" value="PYP-like sensor domain (PAS domain)"/>
    <property type="match status" value="4"/>
</dbReference>
<feature type="domain" description="EAL" evidence="3">
    <location>
        <begin position="657"/>
        <end position="912"/>
    </location>
</feature>
<proteinExistence type="predicted"/>
<dbReference type="InterPro" id="IPR035919">
    <property type="entry name" value="EAL_sf"/>
</dbReference>
<dbReference type="PROSITE" id="PS50113">
    <property type="entry name" value="PAC"/>
    <property type="match status" value="2"/>
</dbReference>
<accession>A0ABV4TU55</accession>